<protein>
    <submittedName>
        <fullName evidence="2">Uncharacterized protein</fullName>
    </submittedName>
</protein>
<feature type="region of interest" description="Disordered" evidence="1">
    <location>
        <begin position="235"/>
        <end position="265"/>
    </location>
</feature>
<keyword evidence="3" id="KW-1185">Reference proteome</keyword>
<comment type="caution">
    <text evidence="2">The sequence shown here is derived from an EMBL/GenBank/DDBJ whole genome shotgun (WGS) entry which is preliminary data.</text>
</comment>
<evidence type="ECO:0000313" key="3">
    <source>
        <dbReference type="Proteomes" id="UP000198211"/>
    </source>
</evidence>
<accession>A0A225UWF0</accession>
<evidence type="ECO:0000313" key="2">
    <source>
        <dbReference type="EMBL" id="OWY97292.1"/>
    </source>
</evidence>
<sequence>MSLLAFVPTNTQKVRTAAIVALERMLEQENVSMEYVQANILLDTSGKRLAQQWIGLISIFQQRRHAISEHSYVVPQKYEVVVVLHVPTQLILRKQGKTLETLLKKRRMIWKFLPLRVLRRIYNLLSVMRTPQHVCMPTTKTLLSLDGAFYLRLLRIKTAEEQGLTLIPHKSDFLTCPLHALAVMLATQVSPSVALLDQLPELMTQDMESPDTGVPLLDILETEPGTLQVAVASTHVSPPEGTELSASRTDNRGMPSKVNMASKRT</sequence>
<proteinExistence type="predicted"/>
<name>A0A225UWF0_9STRA</name>
<organism evidence="2 3">
    <name type="scientific">Phytophthora megakarya</name>
    <dbReference type="NCBI Taxonomy" id="4795"/>
    <lineage>
        <taxon>Eukaryota</taxon>
        <taxon>Sar</taxon>
        <taxon>Stramenopiles</taxon>
        <taxon>Oomycota</taxon>
        <taxon>Peronosporomycetes</taxon>
        <taxon>Peronosporales</taxon>
        <taxon>Peronosporaceae</taxon>
        <taxon>Phytophthora</taxon>
    </lineage>
</organism>
<dbReference type="EMBL" id="NBNE01010633">
    <property type="protein sequence ID" value="OWY97292.1"/>
    <property type="molecule type" value="Genomic_DNA"/>
</dbReference>
<reference evidence="3" key="1">
    <citation type="submission" date="2017-03" db="EMBL/GenBank/DDBJ databases">
        <title>Phytopthora megakarya and P. palmivora, two closely related causual agents of cacao black pod achieved similar genome size and gene model numbers by different mechanisms.</title>
        <authorList>
            <person name="Ali S."/>
            <person name="Shao J."/>
            <person name="Larry D.J."/>
            <person name="Kronmiller B."/>
            <person name="Shen D."/>
            <person name="Strem M.D."/>
            <person name="Melnick R.L."/>
            <person name="Guiltinan M.J."/>
            <person name="Tyler B.M."/>
            <person name="Meinhardt L.W."/>
            <person name="Bailey B.A."/>
        </authorList>
    </citation>
    <scope>NUCLEOTIDE SEQUENCE [LARGE SCALE GENOMIC DNA]</scope>
    <source>
        <strain evidence="3">zdho120</strain>
    </source>
</reference>
<gene>
    <name evidence="2" type="ORF">PHMEG_00032219</name>
</gene>
<evidence type="ECO:0000256" key="1">
    <source>
        <dbReference type="SAM" id="MobiDB-lite"/>
    </source>
</evidence>
<dbReference type="AlphaFoldDB" id="A0A225UWF0"/>
<dbReference type="Proteomes" id="UP000198211">
    <property type="component" value="Unassembled WGS sequence"/>
</dbReference>